<dbReference type="GO" id="GO:0045493">
    <property type="term" value="P:xylan catabolic process"/>
    <property type="evidence" value="ECO:0007669"/>
    <property type="project" value="UniProtKB-UniRule"/>
</dbReference>
<comment type="subcellular location">
    <subcellularLocation>
        <location evidence="4">Secreted</location>
    </subcellularLocation>
</comment>
<dbReference type="SUPFAM" id="SSF53474">
    <property type="entry name" value="alpha/beta-Hydrolases"/>
    <property type="match status" value="2"/>
</dbReference>
<feature type="signal peptide" evidence="4">
    <location>
        <begin position="1"/>
        <end position="19"/>
    </location>
</feature>
<protein>
    <recommendedName>
        <fullName evidence="4">Carboxylic ester hydrolase</fullName>
        <ecNumber evidence="4">3.1.1.-</ecNumber>
    </recommendedName>
</protein>
<evidence type="ECO:0000256" key="2">
    <source>
        <dbReference type="ARBA" id="ARBA00022729"/>
    </source>
</evidence>
<dbReference type="OrthoDB" id="2425929at2759"/>
<keyword evidence="1 4" id="KW-0719">Serine esterase</keyword>
<dbReference type="InterPro" id="IPR050955">
    <property type="entry name" value="Plant_Biomass_Hydrol_Est"/>
</dbReference>
<comment type="caution">
    <text evidence="5">The sequence shown here is derived from an EMBL/GenBank/DDBJ whole genome shotgun (WGS) entry which is preliminary data.</text>
</comment>
<gene>
    <name evidence="5" type="primary">axeA</name>
    <name evidence="5" type="ORF">CFO_g2046</name>
</gene>
<dbReference type="Proteomes" id="UP000034841">
    <property type="component" value="Unassembled WGS sequence"/>
</dbReference>
<accession>A0A0F8B2K0</accession>
<proteinExistence type="inferred from homology"/>
<keyword evidence="4" id="KW-0119">Carbohydrate metabolism</keyword>
<keyword evidence="4" id="KW-0964">Secreted</keyword>
<dbReference type="Pfam" id="PF10503">
    <property type="entry name" value="Esterase_PHB"/>
    <property type="match status" value="1"/>
</dbReference>
<organism evidence="5 6">
    <name type="scientific">Ceratocystis fimbriata f. sp. platani</name>
    <dbReference type="NCBI Taxonomy" id="88771"/>
    <lineage>
        <taxon>Eukaryota</taxon>
        <taxon>Fungi</taxon>
        <taxon>Dikarya</taxon>
        <taxon>Ascomycota</taxon>
        <taxon>Pezizomycotina</taxon>
        <taxon>Sordariomycetes</taxon>
        <taxon>Hypocreomycetidae</taxon>
        <taxon>Microascales</taxon>
        <taxon>Ceratocystidaceae</taxon>
        <taxon>Ceratocystis</taxon>
    </lineage>
</organism>
<keyword evidence="3 4" id="KW-0378">Hydrolase</keyword>
<evidence type="ECO:0000256" key="1">
    <source>
        <dbReference type="ARBA" id="ARBA00022487"/>
    </source>
</evidence>
<dbReference type="EMBL" id="LBBL01000086">
    <property type="protein sequence ID" value="KKF95611.1"/>
    <property type="molecule type" value="Genomic_DNA"/>
</dbReference>
<feature type="chain" id="PRO_5029032626" description="Carboxylic ester hydrolase" evidence="4">
    <location>
        <begin position="20"/>
        <end position="292"/>
    </location>
</feature>
<name>A0A0F8B2K0_CERFI</name>
<evidence type="ECO:0000256" key="4">
    <source>
        <dbReference type="RuleBase" id="RU367147"/>
    </source>
</evidence>
<evidence type="ECO:0000313" key="6">
    <source>
        <dbReference type="Proteomes" id="UP000034841"/>
    </source>
</evidence>
<dbReference type="GO" id="GO:0005576">
    <property type="term" value="C:extracellular region"/>
    <property type="evidence" value="ECO:0007669"/>
    <property type="project" value="UniProtKB-SubCell"/>
</dbReference>
<evidence type="ECO:0000313" key="5">
    <source>
        <dbReference type="EMBL" id="KKF95611.1"/>
    </source>
</evidence>
<keyword evidence="6" id="KW-1185">Reference proteome</keyword>
<reference evidence="5 6" key="1">
    <citation type="submission" date="2015-04" db="EMBL/GenBank/DDBJ databases">
        <title>Genome sequence of Ceratocystis platani, a major pathogen of plane trees.</title>
        <authorList>
            <person name="Belbahri L."/>
        </authorList>
    </citation>
    <scope>NUCLEOTIDE SEQUENCE [LARGE SCALE GENOMIC DNA]</scope>
    <source>
        <strain evidence="5 6">CFO</strain>
    </source>
</reference>
<evidence type="ECO:0000256" key="3">
    <source>
        <dbReference type="ARBA" id="ARBA00022801"/>
    </source>
</evidence>
<dbReference type="PANTHER" id="PTHR43037">
    <property type="entry name" value="UNNAMED PRODUCT-RELATED"/>
    <property type="match status" value="1"/>
</dbReference>
<dbReference type="Gene3D" id="3.40.50.1820">
    <property type="entry name" value="alpha/beta hydrolase"/>
    <property type="match status" value="1"/>
</dbReference>
<dbReference type="NCBIfam" id="TIGR01840">
    <property type="entry name" value="esterase_phb"/>
    <property type="match status" value="1"/>
</dbReference>
<dbReference type="PANTHER" id="PTHR43037:SF5">
    <property type="entry name" value="FERULOYL ESTERASE"/>
    <property type="match status" value="1"/>
</dbReference>
<sequence length="292" mass="30326">MKVSSVLAAIGAFVSAANAASLTQVTNFGNNPTGAKMYTFQPDNLQKGAPVVLVLHYCGGTASAMYANTGWATAAAKYGFTVIYGETPNASGCWDVSSPATLSHDGNGDSTSIANMVRYAVKDPKIAADSKRVFVTGISSGAMMTNVLSAAYPELFAAATSYAGVAAGCFYTGSVAGWNSTCSSGQSTQTQQEWASVAKAMDPGYNGPRPSMTLYHGTADTTINPQNLQEALKQWTGVFGYSMTGGQASQNQPISGWTTTVYGPKVRGVVAQGVTHSIPMQVDNDLKLFGLA</sequence>
<dbReference type="GO" id="GO:0052689">
    <property type="term" value="F:carboxylic ester hydrolase activity"/>
    <property type="evidence" value="ECO:0007669"/>
    <property type="project" value="UniProtKB-KW"/>
</dbReference>
<comment type="function">
    <text evidence="4">Esterase involved in the hydrolysis of xylan, a major structural heterogeneous polysaccharide found in plant biomass representing the second most abundant polysaccharide in the biosphere, after cellulose.</text>
</comment>
<comment type="similarity">
    <text evidence="4">Belongs to the carbohydrate esterase 1 (CE1) family.</text>
</comment>
<dbReference type="AlphaFoldDB" id="A0A0F8B2K0"/>
<keyword evidence="4" id="KW-0624">Polysaccharide degradation</keyword>
<keyword evidence="2 4" id="KW-0732">Signal</keyword>
<dbReference type="EC" id="3.1.1.-" evidence="4"/>
<dbReference type="InterPro" id="IPR010126">
    <property type="entry name" value="Esterase_phb"/>
</dbReference>
<dbReference type="InterPro" id="IPR029058">
    <property type="entry name" value="AB_hydrolase_fold"/>
</dbReference>